<dbReference type="PROSITE" id="PS51186">
    <property type="entry name" value="GNAT"/>
    <property type="match status" value="1"/>
</dbReference>
<dbReference type="Proteomes" id="UP000543598">
    <property type="component" value="Unassembled WGS sequence"/>
</dbReference>
<dbReference type="Gene3D" id="3.40.630.30">
    <property type="match status" value="1"/>
</dbReference>
<dbReference type="InterPro" id="IPR051016">
    <property type="entry name" value="Diverse_Substrate_AcTransf"/>
</dbReference>
<dbReference type="GO" id="GO:0008080">
    <property type="term" value="F:N-acetyltransferase activity"/>
    <property type="evidence" value="ECO:0007669"/>
    <property type="project" value="TreeGrafter"/>
</dbReference>
<evidence type="ECO:0000313" key="5">
    <source>
        <dbReference type="Proteomes" id="UP000543598"/>
    </source>
</evidence>
<evidence type="ECO:0000256" key="2">
    <source>
        <dbReference type="ARBA" id="ARBA00023315"/>
    </source>
</evidence>
<dbReference type="EMBL" id="JABEMB010000001">
    <property type="protein sequence ID" value="NNH02617.1"/>
    <property type="molecule type" value="Genomic_DNA"/>
</dbReference>
<dbReference type="PANTHER" id="PTHR10545">
    <property type="entry name" value="DIAMINE N-ACETYLTRANSFERASE"/>
    <property type="match status" value="1"/>
</dbReference>
<comment type="caution">
    <text evidence="4">The sequence shown here is derived from an EMBL/GenBank/DDBJ whole genome shotgun (WGS) entry which is preliminary data.</text>
</comment>
<reference evidence="4 5" key="1">
    <citation type="submission" date="2020-05" db="EMBL/GenBank/DDBJ databases">
        <title>MicrobeNet Type strains.</title>
        <authorList>
            <person name="Nicholson A.C."/>
        </authorList>
    </citation>
    <scope>NUCLEOTIDE SEQUENCE [LARGE SCALE GENOMIC DNA]</scope>
    <source>
        <strain evidence="4 5">JCM 14282</strain>
    </source>
</reference>
<dbReference type="InterPro" id="IPR016181">
    <property type="entry name" value="Acyl_CoA_acyltransferase"/>
</dbReference>
<protein>
    <submittedName>
        <fullName evidence="4">GNAT family N-acetyltransferase</fullName>
    </submittedName>
</protein>
<organism evidence="4 5">
    <name type="scientific">Microbacterium ulmi</name>
    <dbReference type="NCBI Taxonomy" id="179095"/>
    <lineage>
        <taxon>Bacteria</taxon>
        <taxon>Bacillati</taxon>
        <taxon>Actinomycetota</taxon>
        <taxon>Actinomycetes</taxon>
        <taxon>Micrococcales</taxon>
        <taxon>Microbacteriaceae</taxon>
        <taxon>Microbacterium</taxon>
    </lineage>
</organism>
<gene>
    <name evidence="4" type="ORF">HLA99_01885</name>
</gene>
<name>A0A7Y2LXM4_9MICO</name>
<accession>A0A7Y2LXM4</accession>
<dbReference type="SUPFAM" id="SSF55729">
    <property type="entry name" value="Acyl-CoA N-acyltransferases (Nat)"/>
    <property type="match status" value="1"/>
</dbReference>
<evidence type="ECO:0000259" key="3">
    <source>
        <dbReference type="PROSITE" id="PS51186"/>
    </source>
</evidence>
<evidence type="ECO:0000313" key="4">
    <source>
        <dbReference type="EMBL" id="NNH02617.1"/>
    </source>
</evidence>
<dbReference type="CDD" id="cd04301">
    <property type="entry name" value="NAT_SF"/>
    <property type="match status" value="1"/>
</dbReference>
<dbReference type="PANTHER" id="PTHR10545:SF42">
    <property type="entry name" value="ACETYLTRANSFERASE"/>
    <property type="match status" value="1"/>
</dbReference>
<evidence type="ECO:0000256" key="1">
    <source>
        <dbReference type="ARBA" id="ARBA00022679"/>
    </source>
</evidence>
<keyword evidence="1 4" id="KW-0808">Transferase</keyword>
<keyword evidence="2" id="KW-0012">Acyltransferase</keyword>
<sequence>MTTISPLTDADRDDWLPLWQGYVDFYEAAVADDVTDATFARLVAAEALHGAVARDADGRAVGIVHWLFHPATWTTSTYCYLEDLFVAPEVRGGGVGRALIAHVRERAAASGSSKVYWLTDESNATARGLYDRVATRTGFLHYQIPLPAARS</sequence>
<feature type="domain" description="N-acetyltransferase" evidence="3">
    <location>
        <begin position="2"/>
        <end position="151"/>
    </location>
</feature>
<proteinExistence type="predicted"/>
<dbReference type="Pfam" id="PF00583">
    <property type="entry name" value="Acetyltransf_1"/>
    <property type="match status" value="1"/>
</dbReference>
<dbReference type="RefSeq" id="WP_167041393.1">
    <property type="nucleotide sequence ID" value="NZ_BAAANA010000003.1"/>
</dbReference>
<dbReference type="AlphaFoldDB" id="A0A7Y2LXM4"/>
<keyword evidence="5" id="KW-1185">Reference proteome</keyword>
<dbReference type="InterPro" id="IPR000182">
    <property type="entry name" value="GNAT_dom"/>
</dbReference>